<feature type="compositionally biased region" description="Basic and acidic residues" evidence="1">
    <location>
        <begin position="178"/>
        <end position="193"/>
    </location>
</feature>
<proteinExistence type="predicted"/>
<dbReference type="PIR" id="G90125">
    <property type="entry name" value="G90125"/>
</dbReference>
<feature type="region of interest" description="Disordered" evidence="1">
    <location>
        <begin position="164"/>
        <end position="193"/>
    </location>
</feature>
<evidence type="ECO:0000313" key="3">
    <source>
        <dbReference type="Proteomes" id="UP000242167"/>
    </source>
</evidence>
<dbReference type="Proteomes" id="UP000242167">
    <property type="component" value="Nucleomorph 3"/>
</dbReference>
<dbReference type="AlphaFoldDB" id="Q98S83"/>
<reference evidence="2 3" key="1">
    <citation type="journal article" date="2001" name="Nature">
        <title>The highly reduced genome of an enslaved algal nucleus.</title>
        <authorList>
            <person name="Douglas S."/>
            <person name="Zauner S."/>
            <person name="Fraunholz M."/>
            <person name="Beaton M."/>
            <person name="Penny S."/>
            <person name="Deng L."/>
            <person name="Wu X."/>
            <person name="Reith M."/>
            <person name="Cavalier-Smith T."/>
            <person name="Maier U."/>
        </authorList>
    </citation>
    <scope>NUCLEOTIDE SEQUENCE [LARGE SCALE GENOMIC DNA]</scope>
</reference>
<protein>
    <submittedName>
        <fullName evidence="2">Uncharacterized protein</fullName>
    </submittedName>
</protein>
<organism evidence="2 3">
    <name type="scientific">Guillardia theta</name>
    <name type="common">Cryptophyte</name>
    <name type="synonym">Cryptomonas phi</name>
    <dbReference type="NCBI Taxonomy" id="55529"/>
    <lineage>
        <taxon>Eukaryota</taxon>
        <taxon>Cryptophyceae</taxon>
        <taxon>Pyrenomonadales</taxon>
        <taxon>Geminigeraceae</taxon>
        <taxon>Guillardia</taxon>
    </lineage>
</organism>
<dbReference type="GeneID" id="857172"/>
<keyword evidence="2" id="KW-0542">Nucleomorph</keyword>
<geneLocation type="nucleomorph" evidence="2"/>
<accession>Q98S83</accession>
<sequence>MLAMINNSIIKNIKSTQHNKNCLSYIKKKINKKNKKTNKLINFFLSLTLFWGSASVSCKKSLNLASIIIDGSVFDLKQEKIINENFLFSDKTTIKSEVETEIDDLDDDEYRYSMWKNTQVGLTVGGSALGIWFCYKGLNRWENWMKEQEQKDIDEEIEMTGTYINPGANNVETSIDPKTGKKIEIKKESEENK</sequence>
<evidence type="ECO:0000256" key="1">
    <source>
        <dbReference type="SAM" id="MobiDB-lite"/>
    </source>
</evidence>
<dbReference type="RefSeq" id="XP_001713390.1">
    <property type="nucleotide sequence ID" value="XM_001713338.1"/>
</dbReference>
<name>Q98S83_GUITH</name>
<gene>
    <name evidence="2" type="primary">orf193</name>
</gene>
<evidence type="ECO:0000313" key="2">
    <source>
        <dbReference type="EMBL" id="AAK39699.1"/>
    </source>
</evidence>
<dbReference type="EMBL" id="AF083031">
    <property type="protein sequence ID" value="AAK39699.1"/>
    <property type="molecule type" value="Genomic_DNA"/>
</dbReference>